<dbReference type="AlphaFoldDB" id="A0A2N7S671"/>
<dbReference type="RefSeq" id="WP_102598123.1">
    <property type="nucleotide sequence ID" value="NZ_JBQDJG010000011.1"/>
</dbReference>
<dbReference type="EMBL" id="PNQX01000001">
    <property type="protein sequence ID" value="PMQ21642.1"/>
    <property type="molecule type" value="Genomic_DNA"/>
</dbReference>
<protein>
    <submittedName>
        <fullName evidence="1">Uncharacterized protein</fullName>
    </submittedName>
</protein>
<reference evidence="1 2" key="1">
    <citation type="journal article" date="2017" name="Elife">
        <title>Extensive horizontal gene transfer in cheese-associated bacteria.</title>
        <authorList>
            <person name="Bonham K.S."/>
            <person name="Wolfe B.E."/>
            <person name="Dutton R.J."/>
        </authorList>
    </citation>
    <scope>NUCLEOTIDE SEQUENCE [LARGE SCALE GENOMIC DNA]</scope>
    <source>
        <strain evidence="1 2">JB182</strain>
    </source>
</reference>
<organism evidence="1 2">
    <name type="scientific">Glutamicibacter arilaitensis</name>
    <dbReference type="NCBI Taxonomy" id="256701"/>
    <lineage>
        <taxon>Bacteria</taxon>
        <taxon>Bacillati</taxon>
        <taxon>Actinomycetota</taxon>
        <taxon>Actinomycetes</taxon>
        <taxon>Micrococcales</taxon>
        <taxon>Micrococcaceae</taxon>
        <taxon>Glutamicibacter</taxon>
    </lineage>
</organism>
<comment type="caution">
    <text evidence="1">The sequence shown here is derived from an EMBL/GenBank/DDBJ whole genome shotgun (WGS) entry which is preliminary data.</text>
</comment>
<sequence>MNEEQTANVVAYLNRAGLLYAMTGQVGVWHDAIGDRCRYEDAVEACRNLSRDPALAGRRGGSFLIPGDVLAEVKRIRARRTAGHEVPGPPEVLSDDPAAGLRFQREYIRALGDSGDPESADAEACRALGVQRPAALGAPDPQRVRALLSEVGRNV</sequence>
<dbReference type="Proteomes" id="UP000235739">
    <property type="component" value="Unassembled WGS sequence"/>
</dbReference>
<proteinExistence type="predicted"/>
<name>A0A2N7S671_9MICC</name>
<accession>A0A2N7S671</accession>
<gene>
    <name evidence="1" type="ORF">CIK84_08960</name>
</gene>
<evidence type="ECO:0000313" key="1">
    <source>
        <dbReference type="EMBL" id="PMQ21642.1"/>
    </source>
</evidence>
<evidence type="ECO:0000313" key="2">
    <source>
        <dbReference type="Proteomes" id="UP000235739"/>
    </source>
</evidence>